<comment type="similarity">
    <text evidence="2">Belongs to the TamA family.</text>
</comment>
<organism evidence="15 16">
    <name type="scientific">Marinobacter salinisoli</name>
    <dbReference type="NCBI Taxonomy" id="2769486"/>
    <lineage>
        <taxon>Bacteria</taxon>
        <taxon>Pseudomonadati</taxon>
        <taxon>Pseudomonadota</taxon>
        <taxon>Gammaproteobacteria</taxon>
        <taxon>Pseudomonadales</taxon>
        <taxon>Marinobacteraceae</taxon>
        <taxon>Marinobacter</taxon>
    </lineage>
</organism>
<evidence type="ECO:0000256" key="9">
    <source>
        <dbReference type="ARBA" id="ARBA00033063"/>
    </source>
</evidence>
<evidence type="ECO:0000313" key="15">
    <source>
        <dbReference type="EMBL" id="QSP94423.1"/>
    </source>
</evidence>
<dbReference type="InterPro" id="IPR000184">
    <property type="entry name" value="Bac_surfAg_D15"/>
</dbReference>
<evidence type="ECO:0000256" key="2">
    <source>
        <dbReference type="ARBA" id="ARBA00010248"/>
    </source>
</evidence>
<feature type="chain" id="PRO_5046601989" description="Translocation and assembly module subunit TamA" evidence="11">
    <location>
        <begin position="31"/>
        <end position="589"/>
    </location>
</feature>
<dbReference type="Pfam" id="PF01103">
    <property type="entry name" value="Omp85"/>
    <property type="match status" value="1"/>
</dbReference>
<evidence type="ECO:0000259" key="13">
    <source>
        <dbReference type="Pfam" id="PF07244"/>
    </source>
</evidence>
<evidence type="ECO:0000256" key="3">
    <source>
        <dbReference type="ARBA" id="ARBA00015419"/>
    </source>
</evidence>
<dbReference type="Proteomes" id="UP000663555">
    <property type="component" value="Chromosome"/>
</dbReference>
<dbReference type="PANTHER" id="PTHR12815:SF47">
    <property type="entry name" value="TRANSLOCATION AND ASSEMBLY MODULE SUBUNIT TAMA"/>
    <property type="match status" value="1"/>
</dbReference>
<evidence type="ECO:0000256" key="7">
    <source>
        <dbReference type="ARBA" id="ARBA00023136"/>
    </source>
</evidence>
<evidence type="ECO:0000256" key="8">
    <source>
        <dbReference type="ARBA" id="ARBA00023237"/>
    </source>
</evidence>
<dbReference type="Pfam" id="PF17243">
    <property type="entry name" value="POTRA_TamA_1"/>
    <property type="match status" value="1"/>
</dbReference>
<keyword evidence="4" id="KW-1134">Transmembrane beta strand</keyword>
<evidence type="ECO:0000256" key="10">
    <source>
        <dbReference type="ARBA" id="ARBA00093548"/>
    </source>
</evidence>
<sequence length="589" mass="65530">MLSVRAAFTIRLSQLAALALCCLVPVMVLAQQVSIDVQGDYPELKENAEAFVGEVKGRTARELRRSVPTNVKKVSRALRAMGYYNPTIDWELERDEEEPDEKKSARLIISVVPGEPVRVISRKVEINGAAASDEDFTQNLPNKPSEGDVLNHGEYASLRGTIESRARRRGYFDGKFTTSTLAVNPEAGTAEITLIFESGERYALGEVTFEEGHWFELGLLEDFVTFEPGIPYHADEVAQLNRNLSSSGYFAGIEIEAPPEDAVDGVIPVSVSLTRREPRSVSTGVGFSTDVGPRFRGNWLEHWLNPMGHRRGAEIEFSEPRQNLSAYYELPLDPPMTDLIRLTAGFQREDIDNVESELITIGQQWQHQLDNDWLQVLSIRWEGERFNIRDEERGTSSLFLPGAAYSKIHADSPLDPSRGYRLQFDITGSHRALLSKADILHASVLAKGLYTVFDRHRFVGRFHVGGVATNDFSDVPPSLRFFAGGDQSVRGYGYETLSPDNENGVPVGGRFLLVSSGEYQYGISDRWRAAVFVDHGNAINNFNDPLATGVGIGVRWISPVGPLRLDIAKGLDREFGGDWRLHFSMGPEL</sequence>
<evidence type="ECO:0000256" key="4">
    <source>
        <dbReference type="ARBA" id="ARBA00022452"/>
    </source>
</evidence>
<evidence type="ECO:0000313" key="16">
    <source>
        <dbReference type="Proteomes" id="UP000663555"/>
    </source>
</evidence>
<feature type="signal peptide" evidence="11">
    <location>
        <begin position="1"/>
        <end position="30"/>
    </location>
</feature>
<feature type="domain" description="Bacterial surface antigen (D15)" evidence="12">
    <location>
        <begin position="377"/>
        <end position="586"/>
    </location>
</feature>
<keyword evidence="16" id="KW-1185">Reference proteome</keyword>
<evidence type="ECO:0000256" key="6">
    <source>
        <dbReference type="ARBA" id="ARBA00022729"/>
    </source>
</evidence>
<evidence type="ECO:0000259" key="14">
    <source>
        <dbReference type="Pfam" id="PF17243"/>
    </source>
</evidence>
<evidence type="ECO:0000256" key="11">
    <source>
        <dbReference type="SAM" id="SignalP"/>
    </source>
</evidence>
<keyword evidence="5" id="KW-0812">Transmembrane</keyword>
<proteinExistence type="inferred from homology"/>
<dbReference type="Pfam" id="PF07244">
    <property type="entry name" value="POTRA"/>
    <property type="match status" value="1"/>
</dbReference>
<comment type="subunit">
    <text evidence="10">Interacts with TamB to form the translocation and assembly module (TAM).</text>
</comment>
<dbReference type="InterPro" id="IPR010827">
    <property type="entry name" value="BamA/TamA_POTRA"/>
</dbReference>
<keyword evidence="6 11" id="KW-0732">Signal</keyword>
<dbReference type="RefSeq" id="WP_206643644.1">
    <property type="nucleotide sequence ID" value="NZ_CP071247.1"/>
</dbReference>
<keyword evidence="8" id="KW-0998">Cell outer membrane</keyword>
<dbReference type="EMBL" id="CP071247">
    <property type="protein sequence ID" value="QSP94423.1"/>
    <property type="molecule type" value="Genomic_DNA"/>
</dbReference>
<feature type="domain" description="POTRA" evidence="13">
    <location>
        <begin position="122"/>
        <end position="197"/>
    </location>
</feature>
<dbReference type="Gene3D" id="2.40.160.50">
    <property type="entry name" value="membrane protein fhac: a member of the omp85/tpsb transporter family"/>
    <property type="match status" value="1"/>
</dbReference>
<name>A0ABX7MQ52_9GAMM</name>
<reference evidence="15 16" key="1">
    <citation type="submission" date="2021-03" db="EMBL/GenBank/DDBJ databases">
        <title>Genome sequencing of Marinobacter sp. LPB0319.</title>
        <authorList>
            <person name="Kim J."/>
        </authorList>
    </citation>
    <scope>NUCLEOTIDE SEQUENCE [LARGE SCALE GENOMIC DNA]</scope>
    <source>
        <strain evidence="15 16">LPB0319</strain>
    </source>
</reference>
<gene>
    <name evidence="15" type="ORF">LPB19_14745</name>
</gene>
<evidence type="ECO:0000256" key="1">
    <source>
        <dbReference type="ARBA" id="ARBA00004442"/>
    </source>
</evidence>
<dbReference type="PANTHER" id="PTHR12815">
    <property type="entry name" value="SORTING AND ASSEMBLY MACHINERY SAMM50 PROTEIN FAMILY MEMBER"/>
    <property type="match status" value="1"/>
</dbReference>
<evidence type="ECO:0000256" key="5">
    <source>
        <dbReference type="ARBA" id="ARBA00022692"/>
    </source>
</evidence>
<evidence type="ECO:0000259" key="12">
    <source>
        <dbReference type="Pfam" id="PF01103"/>
    </source>
</evidence>
<protein>
    <recommendedName>
        <fullName evidence="3">Translocation and assembly module subunit TamA</fullName>
    </recommendedName>
    <alternativeName>
        <fullName evidence="9">Autotransporter assembly factor TamA</fullName>
    </alternativeName>
</protein>
<feature type="domain" description="TamA POTRA" evidence="14">
    <location>
        <begin position="35"/>
        <end position="109"/>
    </location>
</feature>
<dbReference type="InterPro" id="IPR039910">
    <property type="entry name" value="D15-like"/>
</dbReference>
<comment type="subcellular location">
    <subcellularLocation>
        <location evidence="1">Cell outer membrane</location>
    </subcellularLocation>
</comment>
<dbReference type="Gene3D" id="3.10.20.310">
    <property type="entry name" value="membrane protein fhac"/>
    <property type="match status" value="3"/>
</dbReference>
<dbReference type="InterPro" id="IPR035243">
    <property type="entry name" value="TamA_POTRA_Dom_1"/>
</dbReference>
<keyword evidence="7" id="KW-0472">Membrane</keyword>
<accession>A0ABX7MQ52</accession>